<name>D0KYQ3_HALNC</name>
<keyword evidence="1" id="KW-0472">Membrane</keyword>
<dbReference type="OrthoDB" id="5298497at2"/>
<accession>D0KYQ3</accession>
<reference evidence="2 3" key="1">
    <citation type="submission" date="2009-10" db="EMBL/GenBank/DDBJ databases">
        <title>Complete sequence of Halothiobacillus neapolitanus c2.</title>
        <authorList>
            <consortium name="US DOE Joint Genome Institute"/>
            <person name="Lucas S."/>
            <person name="Copeland A."/>
            <person name="Lapidus A."/>
            <person name="Glavina del Rio T."/>
            <person name="Tice H."/>
            <person name="Bruce D."/>
            <person name="Goodwin L."/>
            <person name="Pitluck S."/>
            <person name="Davenport K."/>
            <person name="Brettin T."/>
            <person name="Detter J.C."/>
            <person name="Han C."/>
            <person name="Tapia R."/>
            <person name="Larimer F."/>
            <person name="Land M."/>
            <person name="Hauser L."/>
            <person name="Kyrpides N."/>
            <person name="Mikhailova N."/>
            <person name="Kerfeld C."/>
            <person name="Cannon G."/>
            <person name="Heinhort S."/>
        </authorList>
    </citation>
    <scope>NUCLEOTIDE SEQUENCE [LARGE SCALE GENOMIC DNA]</scope>
    <source>
        <strain evidence="3">ATCC 23641 / c2</strain>
    </source>
</reference>
<dbReference type="PANTHER" id="PTHR34351:SF1">
    <property type="entry name" value="SLR1927 PROTEIN"/>
    <property type="match status" value="1"/>
</dbReference>
<protein>
    <submittedName>
        <fullName evidence="2">Uncharacterized protein</fullName>
    </submittedName>
</protein>
<dbReference type="PANTHER" id="PTHR34351">
    <property type="entry name" value="SLR1927 PROTEIN-RELATED"/>
    <property type="match status" value="1"/>
</dbReference>
<proteinExistence type="predicted"/>
<dbReference type="KEGG" id="hna:Hneap_0727"/>
<dbReference type="HOGENOM" id="CLU_054568_0_1_6"/>
<dbReference type="AlphaFoldDB" id="D0KYQ3"/>
<keyword evidence="1" id="KW-1133">Transmembrane helix</keyword>
<gene>
    <name evidence="2" type="ordered locus">Hneap_0727</name>
</gene>
<evidence type="ECO:0000256" key="1">
    <source>
        <dbReference type="SAM" id="Phobius"/>
    </source>
</evidence>
<feature type="transmembrane region" description="Helical" evidence="1">
    <location>
        <begin position="36"/>
        <end position="53"/>
    </location>
</feature>
<sequence length="302" mass="33597">MASTAKIRLRPNKIGFGFIALSIAMLLAAINYGNNLVFFISFLLLALMGNSAWQTRRHLKSCQIQLLNPPARFDGEIGMLPVQIESSINNPSILARAGEAEPLTLNLSAGRTELVELALRPMPRGRYAAPDVILSTRYPIGLWTAETRWVSLPHWQWIYPKPVGEAPLPTNLLPAHAEDPDVSLQSGDDQFDHLRAYVSGDALSRIAFKHYARSGQMVTQHWQSSEAIHDEIILDYSQLSGSTEMRLQQLTRWILSLAADHRSFTLKLPGIADRQGADSTHVTHCLEALTLFSPAHNPRHPS</sequence>
<keyword evidence="3" id="KW-1185">Reference proteome</keyword>
<organism evidence="2 3">
    <name type="scientific">Halothiobacillus neapolitanus (strain ATCC 23641 / DSM 15147 / CIP 104769 / NCIMB 8539 / c2)</name>
    <name type="common">Thiobacillus neapolitanus</name>
    <dbReference type="NCBI Taxonomy" id="555778"/>
    <lineage>
        <taxon>Bacteria</taxon>
        <taxon>Pseudomonadati</taxon>
        <taxon>Pseudomonadota</taxon>
        <taxon>Gammaproteobacteria</taxon>
        <taxon>Chromatiales</taxon>
        <taxon>Halothiobacillaceae</taxon>
        <taxon>Halothiobacillus</taxon>
    </lineage>
</organism>
<dbReference type="eggNOG" id="COG1721">
    <property type="taxonomic scope" value="Bacteria"/>
</dbReference>
<feature type="transmembrane region" description="Helical" evidence="1">
    <location>
        <begin position="12"/>
        <end position="30"/>
    </location>
</feature>
<dbReference type="RefSeq" id="WP_012823612.1">
    <property type="nucleotide sequence ID" value="NC_013422.1"/>
</dbReference>
<dbReference type="Proteomes" id="UP000009102">
    <property type="component" value="Chromosome"/>
</dbReference>
<evidence type="ECO:0000313" key="2">
    <source>
        <dbReference type="EMBL" id="ACX95576.1"/>
    </source>
</evidence>
<dbReference type="EMBL" id="CP001801">
    <property type="protein sequence ID" value="ACX95576.1"/>
    <property type="molecule type" value="Genomic_DNA"/>
</dbReference>
<keyword evidence="1" id="KW-0812">Transmembrane</keyword>
<evidence type="ECO:0000313" key="3">
    <source>
        <dbReference type="Proteomes" id="UP000009102"/>
    </source>
</evidence>
<dbReference type="STRING" id="555778.Hneap_0727"/>